<feature type="coiled-coil region" evidence="1">
    <location>
        <begin position="823"/>
        <end position="853"/>
    </location>
</feature>
<sequence>MLPLYLSVEGLYSYQKKQEIDFTQLTEAGLFGIFGHVGSGKSSILEAIGFVLYGETERLNKQEKRTYNMLNLKSYAACIVFEFLNFENRKFRFVAQWKRKKRFEETSTLERFAYEWQDTGWLPMDSADGGLVTNLTYANFRRTIIIPQGQFKEFLELKGKDRSDMMKEIFNLNRFDLGPKTALLQRANNSKIEHVKGALSGFETVSAEILAHKLADLKDAQELLSTTKTATLALEEQCAWLIQGKQNRTALAAKKQELNVLHGDKPRIEQLDKELRTYETTNQVFREILNVALRLNKDKEQLTYKIEQLSVKKKDTLERLEEKEQQWLAIAEDFNKLEIFRAELEDLKLLISNAQNREKLTILTKRLNDGKPFLEKEQKVEHQLSAQITSKEENLEELKTAKVDTAELLALENWYQANDSNQAQITDIQQRIDKYQTDIEEIKKIFADKNFTSENWEEQLAEQERTQEAALTELRKTETHLKVQLKLAEFADNLHAGHSCPLCGSLAHPDPMVAHGLEEKEQELEQQKAEIKQRILAWKENSIALNRAATRLKDMLTQQQQWSASLLDAQKKQSYHLNQFQWRDFSATDKSAFLQYKNKSKLAEDSIKQVEQEIKTLRQQLTATQGKVEKYKVSLSEFEQEITVLNSLTHQNIAQLRALKAADFTENSPQSLADLQEKTGSKIKFLEQSHRTLSEELNLLKTALATVNAERGIAKEQFQQLAQQLNQKQSEISSLLEEYGFNDTMQVQQILQKNLNSEAIRQTIQEFVMQLHLIQNKIAELEQLITDDQYNEQVFEEKTQLLRLKQQELEMQIRLTGALEKECAHLQVEVAKKEKLVEEYEKLNVRKANLTTLENLFRGSGFVNYVSSIHLQRLCEIANIRFRRLTKNSLSLTVNESNEFEVIDYLNNGYQRSVKTLSGGQSFQASLCLALALAENIQALNRADRNFFFIDEGFGTQDIESINAVFETLQYLHRENRIVGIISHVEELKERIPRSITVTNDTEHGSQIKYN</sequence>
<gene>
    <name evidence="3" type="ORF">SAMN05660862_0768</name>
</gene>
<accession>A0A1X7IG67</accession>
<feature type="coiled-coil region" evidence="1">
    <location>
        <begin position="268"/>
        <end position="357"/>
    </location>
</feature>
<feature type="coiled-coil region" evidence="1">
    <location>
        <begin position="593"/>
        <end position="627"/>
    </location>
</feature>
<dbReference type="EMBL" id="FXAU01000001">
    <property type="protein sequence ID" value="SMG13388.1"/>
    <property type="molecule type" value="Genomic_DNA"/>
</dbReference>
<proteinExistence type="predicted"/>
<dbReference type="SUPFAM" id="SSF52540">
    <property type="entry name" value="P-loop containing nucleoside triphosphate hydrolases"/>
    <property type="match status" value="2"/>
</dbReference>
<dbReference type="STRING" id="561061.SAMN05660862_0768"/>
<dbReference type="Pfam" id="PF13558">
    <property type="entry name" value="SbcC_Walker_B"/>
    <property type="match status" value="1"/>
</dbReference>
<evidence type="ECO:0000313" key="4">
    <source>
        <dbReference type="Proteomes" id="UP000192980"/>
    </source>
</evidence>
<name>A0A1X7IG67_9SPHI</name>
<dbReference type="OrthoDB" id="9795626at2"/>
<keyword evidence="3" id="KW-0540">Nuclease</keyword>
<dbReference type="PANTHER" id="PTHR32114">
    <property type="entry name" value="ABC TRANSPORTER ABCH.3"/>
    <property type="match status" value="1"/>
</dbReference>
<dbReference type="GO" id="GO:0006302">
    <property type="term" value="P:double-strand break repair"/>
    <property type="evidence" value="ECO:0007669"/>
    <property type="project" value="InterPro"/>
</dbReference>
<keyword evidence="3" id="KW-0378">Hydrolase</keyword>
<feature type="coiled-coil region" evidence="1">
    <location>
        <begin position="425"/>
        <end position="473"/>
    </location>
</feature>
<dbReference type="Proteomes" id="UP000192980">
    <property type="component" value="Unassembled WGS sequence"/>
</dbReference>
<feature type="domain" description="Rad50/SbcC-type AAA" evidence="2">
    <location>
        <begin position="6"/>
        <end position="260"/>
    </location>
</feature>
<dbReference type="AlphaFoldDB" id="A0A1X7IG67"/>
<keyword evidence="4" id="KW-1185">Reference proteome</keyword>
<feature type="coiled-coil region" evidence="1">
    <location>
        <begin position="514"/>
        <end position="541"/>
    </location>
</feature>
<dbReference type="RefSeq" id="WP_085471612.1">
    <property type="nucleotide sequence ID" value="NZ_FXAU01000001.1"/>
</dbReference>
<protein>
    <submittedName>
        <fullName evidence="3">Exonuclease SbcC</fullName>
    </submittedName>
</protein>
<evidence type="ECO:0000259" key="2">
    <source>
        <dbReference type="Pfam" id="PF13476"/>
    </source>
</evidence>
<dbReference type="GO" id="GO:0004527">
    <property type="term" value="F:exonuclease activity"/>
    <property type="evidence" value="ECO:0007669"/>
    <property type="project" value="UniProtKB-KW"/>
</dbReference>
<dbReference type="Gene3D" id="3.40.50.300">
    <property type="entry name" value="P-loop containing nucleotide triphosphate hydrolases"/>
    <property type="match status" value="2"/>
</dbReference>
<organism evidence="3 4">
    <name type="scientific">Sphingobacterium psychroaquaticum</name>
    <dbReference type="NCBI Taxonomy" id="561061"/>
    <lineage>
        <taxon>Bacteria</taxon>
        <taxon>Pseudomonadati</taxon>
        <taxon>Bacteroidota</taxon>
        <taxon>Sphingobacteriia</taxon>
        <taxon>Sphingobacteriales</taxon>
        <taxon>Sphingobacteriaceae</taxon>
        <taxon>Sphingobacterium</taxon>
    </lineage>
</organism>
<evidence type="ECO:0000313" key="3">
    <source>
        <dbReference type="EMBL" id="SMG13388.1"/>
    </source>
</evidence>
<keyword evidence="1" id="KW-0175">Coiled coil</keyword>
<keyword evidence="3" id="KW-0269">Exonuclease</keyword>
<dbReference type="PANTHER" id="PTHR32114:SF2">
    <property type="entry name" value="ABC TRANSPORTER ABCH.3"/>
    <property type="match status" value="1"/>
</dbReference>
<evidence type="ECO:0000256" key="1">
    <source>
        <dbReference type="SAM" id="Coils"/>
    </source>
</evidence>
<reference evidence="3 4" key="1">
    <citation type="submission" date="2017-04" db="EMBL/GenBank/DDBJ databases">
        <authorList>
            <person name="Afonso C.L."/>
            <person name="Miller P.J."/>
            <person name="Scott M.A."/>
            <person name="Spackman E."/>
            <person name="Goraichik I."/>
            <person name="Dimitrov K.M."/>
            <person name="Suarez D.L."/>
            <person name="Swayne D.E."/>
        </authorList>
    </citation>
    <scope>NUCLEOTIDE SEQUENCE [LARGE SCALE GENOMIC DNA]</scope>
    <source>
        <strain evidence="3 4">DSM 22418</strain>
    </source>
</reference>
<dbReference type="GO" id="GO:0016887">
    <property type="term" value="F:ATP hydrolysis activity"/>
    <property type="evidence" value="ECO:0007669"/>
    <property type="project" value="InterPro"/>
</dbReference>
<dbReference type="InterPro" id="IPR038729">
    <property type="entry name" value="Rad50/SbcC_AAA"/>
</dbReference>
<feature type="coiled-coil region" evidence="1">
    <location>
        <begin position="683"/>
        <end position="738"/>
    </location>
</feature>
<dbReference type="InterPro" id="IPR027417">
    <property type="entry name" value="P-loop_NTPase"/>
</dbReference>
<dbReference type="Pfam" id="PF13476">
    <property type="entry name" value="AAA_23"/>
    <property type="match status" value="1"/>
</dbReference>